<keyword evidence="2" id="KW-1133">Transmembrane helix</keyword>
<keyword evidence="4" id="KW-1185">Reference proteome</keyword>
<feature type="transmembrane region" description="Helical" evidence="2">
    <location>
        <begin position="247"/>
        <end position="267"/>
    </location>
</feature>
<feature type="compositionally biased region" description="Basic and acidic residues" evidence="1">
    <location>
        <begin position="297"/>
        <end position="306"/>
    </location>
</feature>
<feature type="transmembrane region" description="Helical" evidence="2">
    <location>
        <begin position="167"/>
        <end position="189"/>
    </location>
</feature>
<gene>
    <name evidence="3" type="ORF">TWF696_002055</name>
</gene>
<feature type="compositionally biased region" description="Low complexity" evidence="1">
    <location>
        <begin position="308"/>
        <end position="321"/>
    </location>
</feature>
<reference evidence="3 4" key="1">
    <citation type="submission" date="2019-10" db="EMBL/GenBank/DDBJ databases">
        <authorList>
            <person name="Palmer J.M."/>
        </authorList>
    </citation>
    <scope>NUCLEOTIDE SEQUENCE [LARGE SCALE GENOMIC DNA]</scope>
    <source>
        <strain evidence="3 4">TWF696</strain>
    </source>
</reference>
<feature type="region of interest" description="Disordered" evidence="1">
    <location>
        <begin position="100"/>
        <end position="126"/>
    </location>
</feature>
<dbReference type="Pfam" id="PF03596">
    <property type="entry name" value="Cad"/>
    <property type="match status" value="2"/>
</dbReference>
<accession>A0AAV9UAZ0</accession>
<evidence type="ECO:0000256" key="2">
    <source>
        <dbReference type="SAM" id="Phobius"/>
    </source>
</evidence>
<comment type="caution">
    <text evidence="3">The sequence shown here is derived from an EMBL/GenBank/DDBJ whole genome shotgun (WGS) entry which is preliminary data.</text>
</comment>
<feature type="transmembrane region" description="Helical" evidence="2">
    <location>
        <begin position="72"/>
        <end position="89"/>
    </location>
</feature>
<proteinExistence type="predicted"/>
<keyword evidence="2" id="KW-0472">Membrane</keyword>
<organism evidence="3 4">
    <name type="scientific">Orbilia brochopaga</name>
    <dbReference type="NCBI Taxonomy" id="3140254"/>
    <lineage>
        <taxon>Eukaryota</taxon>
        <taxon>Fungi</taxon>
        <taxon>Dikarya</taxon>
        <taxon>Ascomycota</taxon>
        <taxon>Pezizomycotina</taxon>
        <taxon>Orbiliomycetes</taxon>
        <taxon>Orbiliales</taxon>
        <taxon>Orbiliaceae</taxon>
        <taxon>Orbilia</taxon>
    </lineage>
</organism>
<dbReference type="InterPro" id="IPR004676">
    <property type="entry name" value="Cd-R_transporter"/>
</dbReference>
<evidence type="ECO:0008006" key="5">
    <source>
        <dbReference type="Google" id="ProtNLM"/>
    </source>
</evidence>
<feature type="transmembrane region" description="Helical" evidence="2">
    <location>
        <begin position="7"/>
        <end position="29"/>
    </location>
</feature>
<evidence type="ECO:0000313" key="4">
    <source>
        <dbReference type="Proteomes" id="UP001375240"/>
    </source>
</evidence>
<protein>
    <recommendedName>
        <fullName evidence="5">Cadmium resistance transporter</fullName>
    </recommendedName>
</protein>
<dbReference type="AlphaFoldDB" id="A0AAV9UAZ0"/>
<keyword evidence="2" id="KW-0812">Transmembrane</keyword>
<dbReference type="EMBL" id="JAVHNQ010000011">
    <property type="protein sequence ID" value="KAK6336505.1"/>
    <property type="molecule type" value="Genomic_DNA"/>
</dbReference>
<feature type="transmembrane region" description="Helical" evidence="2">
    <location>
        <begin position="201"/>
        <end position="219"/>
    </location>
</feature>
<sequence>MHFGKTLATACSTFAITNIDDLFVLVAFFAESAVDSNLTPLVILVGQYLGFTVIMAISMVGFAAAQAIPAEPIGFLGFVPLLLGVWKLLDVVFARLSTHKPNSTPESPAAVNGDTAESTTSTDTTLKPPATARVKRILKVASITLMNGGDNISTYIPVFSQASRSELPVYITTYYLLLGLWCLLALGIMRQRHILALAQRYARTVVPLLYVGLGTFIVVKSRCFPWSVGRINGVFDGGVAVLDPGGAIMAGGTAVVMLACLAGMLWWKLSGRECGAEDVEVQMQEVGRDVTSSGNVEEGKSSESVRVDGTSGDTDTAGSGI</sequence>
<evidence type="ECO:0000256" key="1">
    <source>
        <dbReference type="SAM" id="MobiDB-lite"/>
    </source>
</evidence>
<feature type="compositionally biased region" description="Low complexity" evidence="1">
    <location>
        <begin position="114"/>
        <end position="126"/>
    </location>
</feature>
<feature type="transmembrane region" description="Helical" evidence="2">
    <location>
        <begin position="41"/>
        <end position="65"/>
    </location>
</feature>
<name>A0AAV9UAZ0_9PEZI</name>
<feature type="region of interest" description="Disordered" evidence="1">
    <location>
        <begin position="287"/>
        <end position="321"/>
    </location>
</feature>
<dbReference type="Proteomes" id="UP001375240">
    <property type="component" value="Unassembled WGS sequence"/>
</dbReference>
<evidence type="ECO:0000313" key="3">
    <source>
        <dbReference type="EMBL" id="KAK6336505.1"/>
    </source>
</evidence>